<dbReference type="RefSeq" id="WP_206585249.1">
    <property type="nucleotide sequence ID" value="NZ_JAFKCU010000001.1"/>
</dbReference>
<proteinExistence type="predicted"/>
<dbReference type="EMBL" id="JAFKCU010000001">
    <property type="protein sequence ID" value="MBN7814613.1"/>
    <property type="molecule type" value="Genomic_DNA"/>
</dbReference>
<name>A0ABS3CBX6_9BACT</name>
<feature type="domain" description="Histidine kinase" evidence="5">
    <location>
        <begin position="1530"/>
        <end position="1773"/>
    </location>
</feature>
<dbReference type="Gene3D" id="3.10.450.50">
    <property type="match status" value="1"/>
</dbReference>
<dbReference type="SUPFAM" id="SSF54427">
    <property type="entry name" value="NTF2-like"/>
    <property type="match status" value="1"/>
</dbReference>
<organism evidence="6 7">
    <name type="scientific">Algoriphagus pacificus</name>
    <dbReference type="NCBI Taxonomy" id="2811234"/>
    <lineage>
        <taxon>Bacteria</taxon>
        <taxon>Pseudomonadati</taxon>
        <taxon>Bacteroidota</taxon>
        <taxon>Cytophagia</taxon>
        <taxon>Cytophagales</taxon>
        <taxon>Cyclobacteriaceae</taxon>
        <taxon>Algoriphagus</taxon>
    </lineage>
</organism>
<dbReference type="SUPFAM" id="SSF55874">
    <property type="entry name" value="ATPase domain of HSP90 chaperone/DNA topoisomerase II/histidine kinase"/>
    <property type="match status" value="1"/>
</dbReference>
<dbReference type="PANTHER" id="PTHR43065">
    <property type="entry name" value="SENSOR HISTIDINE KINASE"/>
    <property type="match status" value="1"/>
</dbReference>
<evidence type="ECO:0000256" key="1">
    <source>
        <dbReference type="ARBA" id="ARBA00000085"/>
    </source>
</evidence>
<dbReference type="PANTHER" id="PTHR43065:SF42">
    <property type="entry name" value="TWO-COMPONENT SENSOR PPRA"/>
    <property type="match status" value="1"/>
</dbReference>
<dbReference type="Gene3D" id="1.10.287.130">
    <property type="match status" value="1"/>
</dbReference>
<dbReference type="InterPro" id="IPR004358">
    <property type="entry name" value="Sig_transdc_His_kin-like_C"/>
</dbReference>
<protein>
    <recommendedName>
        <fullName evidence="2">histidine kinase</fullName>
        <ecNumber evidence="2">2.7.13.3</ecNumber>
    </recommendedName>
</protein>
<dbReference type="CDD" id="cd00082">
    <property type="entry name" value="HisKA"/>
    <property type="match status" value="1"/>
</dbReference>
<evidence type="ECO:0000313" key="6">
    <source>
        <dbReference type="EMBL" id="MBN7814613.1"/>
    </source>
</evidence>
<evidence type="ECO:0000256" key="4">
    <source>
        <dbReference type="SAM" id="Coils"/>
    </source>
</evidence>
<reference evidence="6 7" key="1">
    <citation type="submission" date="2021-03" db="EMBL/GenBank/DDBJ databases">
        <title>novel species isolated from a fishpond in China.</title>
        <authorList>
            <person name="Lu H."/>
            <person name="Cai Z."/>
        </authorList>
    </citation>
    <scope>NUCLEOTIDE SEQUENCE [LARGE SCALE GENOMIC DNA]</scope>
    <source>
        <strain evidence="6 7">YJ13C</strain>
    </source>
</reference>
<dbReference type="InterPro" id="IPR005467">
    <property type="entry name" value="His_kinase_dom"/>
</dbReference>
<keyword evidence="7" id="KW-1185">Reference proteome</keyword>
<dbReference type="EC" id="2.7.13.3" evidence="2"/>
<dbReference type="SMART" id="SM00388">
    <property type="entry name" value="HisKA"/>
    <property type="match status" value="1"/>
</dbReference>
<feature type="coiled-coil region" evidence="4">
    <location>
        <begin position="1484"/>
        <end position="1521"/>
    </location>
</feature>
<evidence type="ECO:0000313" key="7">
    <source>
        <dbReference type="Proteomes" id="UP000664480"/>
    </source>
</evidence>
<dbReference type="InterPro" id="IPR032710">
    <property type="entry name" value="NTF2-like_dom_sf"/>
</dbReference>
<dbReference type="PRINTS" id="PR00344">
    <property type="entry name" value="BCTRLSENSOR"/>
</dbReference>
<dbReference type="Proteomes" id="UP000664480">
    <property type="component" value="Unassembled WGS sequence"/>
</dbReference>
<comment type="catalytic activity">
    <reaction evidence="1">
        <text>ATP + protein L-histidine = ADP + protein N-phospho-L-histidine.</text>
        <dbReference type="EC" id="2.7.13.3"/>
    </reaction>
</comment>
<dbReference type="SMART" id="SM00387">
    <property type="entry name" value="HATPase_c"/>
    <property type="match status" value="1"/>
</dbReference>
<sequence length="1774" mass="203809">MNLSKKETAAISKAYDTWLSSYISGDVETYDSYFDEAYHFIGSTNNEEYLSRKETTDFLRKTADQLAGKTELRNNKKTFEKQGSIVLITHFFDAYFLNETEWTYYDRFRFSSAMHYTERGWLFIYQHFSTPDGNAEEGETIGYDQISAENKELREAINRRTVELENKTRDLEIQNSLERIRGIAMGMSKPEDLLEIAESIFTELKKHGFESLRNTMINIYQDQLDSLLNYDFSPNSGKTLTTIQYKSHPLTENLIKETRSSKDIFSEFQVKGKKLQEWRDYRKGMGENDDPALENISILSYYFFSFAAGSIGISTYEPISSDKLEILKSFKNTFELTYKRYLDIQNALAQARESQIEAALERLRARSLSMQKSEELADASILLEEEVRKLGIENWGCAFHIYDEETTSGKPWDLEWFTSMAGILPFYKTPRENIFLRYYEESKKGNPLYIQEFGPEVIKEHYDYLKTLPVLGEALTDLHNSGVPLPEKQIDHVAFFNHGHLLFITYKPVPEAHDIFIRFAKVFNQAYTRFLDLEKAEKQAREAQIEAALERIRGQVASMRESTELLEIMVSMRKEFVALGHEANYFWHMQWLPESYEKAMTSGDGTQIGMVMSLPRRIHGDIQLVADWEKGTDPILVLAMETETAVDYVHKMITWGDFEKVDPQAPTLDDIRHIGGLTFVMARTSHGEIGYSLPGSVPNPPKEAMDTLVRFAKVFDLAYKRFEDLKKAEHQTRETQIELALERVRSRSMAMQKSEELKEVIQVVYDQFISLNILVEHTGFILDYKDREDMFIWLADKNGVPSQITLPYFDCPHWNSFLEAKKNGGNFFANLHTFEEKNRFYEDLFKLIPDAAEGLREIYLSYPGLAISTVLLDNIGLYIENFESKPYTPQENAILMRFGKVFQQTYTRFLDLKRAEAQAREAQIEAGLERVRSRSMAMHRTEELQEAAEVLNTELNRLGIQNINQCGYAIYNEEENNQVLWLTKPDGTSREEFTLPKTGETILNDRYEAWKNQEPFFHQKATTDQFKHHLQLVFDQLDSEVAKAIATKEMPNNPHFYCANFRDGYLHIVADEELEEEQKQIMVRFARVFSQTYTRFLDLQKAEKQAREAQINLAVERVRARALAMFQSEEILDVVFKLKQEVMGLDIPGVAASTIFIKEPKGNHRMWDLSSLELTNEKLHLPFDISFKLENTDPNFYAHRIFEKKEKYFLVVQDLQDLQVTFQWLRDHGKSKEADEADQFVKSTGMKNLFHPTVTLESGRMCLDLLDPPSEEIELILTKMGAAFDLAYKRFEDLKKSEEQLREAQIESSLEKVRSRTLAMQSSEELAETAAVLFAQLIALGVDHERINIAIVSEENQNVEFWSTEQGGNLIKTRFEASIHEATVINKLYRAWKEEKETLTVQLKGQELQSWVSYCENEIGIPFDKKLLQDQRVQSAAFFSKGMLMLTTHTLPPASTLSLLVRFASVFNLTFTRFNDLKIAEANALKAEKDLIAIKDAKKKAEDALLELKAAQEQLIQQEKLASLGQLTAGIAHEIKNPLNFVNNFSELSSELIEEVFEELENLESSDTKEEIIAILEDVKSNLAKVHEHGTRADGIVKSMLQHSRASNNKMESKAINPIIKEFVNLAFHGMRAAKNPINVTIDLQLKEEVGELKIISEDFSRVILNLCNNAFDAMRDKINALGSENYEAKLTVNTYRSNGKVMLDFIDNGPGIPEEILGKILQPFFTTKKGTEGTGLGLSITHDIIKAHGGSLLVSSKVNDGTKMTILLPLDPR</sequence>
<dbReference type="Pfam" id="PF13474">
    <property type="entry name" value="SnoaL_3"/>
    <property type="match status" value="1"/>
</dbReference>
<accession>A0ABS3CBX6</accession>
<dbReference type="InterPro" id="IPR003661">
    <property type="entry name" value="HisK_dim/P_dom"/>
</dbReference>
<dbReference type="Gene3D" id="3.30.565.10">
    <property type="entry name" value="Histidine kinase-like ATPase, C-terminal domain"/>
    <property type="match status" value="1"/>
</dbReference>
<dbReference type="PROSITE" id="PS50109">
    <property type="entry name" value="HIS_KIN"/>
    <property type="match status" value="1"/>
</dbReference>
<dbReference type="InterPro" id="IPR036097">
    <property type="entry name" value="HisK_dim/P_sf"/>
</dbReference>
<evidence type="ECO:0000256" key="2">
    <source>
        <dbReference type="ARBA" id="ARBA00012438"/>
    </source>
</evidence>
<dbReference type="Pfam" id="PF02518">
    <property type="entry name" value="HATPase_c"/>
    <property type="match status" value="1"/>
</dbReference>
<keyword evidence="3" id="KW-0597">Phosphoprotein</keyword>
<keyword evidence="4" id="KW-0175">Coiled coil</keyword>
<dbReference type="SUPFAM" id="SSF47384">
    <property type="entry name" value="Homodimeric domain of signal transducing histidine kinase"/>
    <property type="match status" value="1"/>
</dbReference>
<dbReference type="InterPro" id="IPR003594">
    <property type="entry name" value="HATPase_dom"/>
</dbReference>
<comment type="caution">
    <text evidence="6">The sequence shown here is derived from an EMBL/GenBank/DDBJ whole genome shotgun (WGS) entry which is preliminary data.</text>
</comment>
<evidence type="ECO:0000256" key="3">
    <source>
        <dbReference type="ARBA" id="ARBA00022553"/>
    </source>
</evidence>
<dbReference type="InterPro" id="IPR036890">
    <property type="entry name" value="HATPase_C_sf"/>
</dbReference>
<dbReference type="InterPro" id="IPR037401">
    <property type="entry name" value="SnoaL-like"/>
</dbReference>
<gene>
    <name evidence="6" type="ORF">J0A69_04195</name>
</gene>
<evidence type="ECO:0000259" key="5">
    <source>
        <dbReference type="PROSITE" id="PS50109"/>
    </source>
</evidence>